<accession>A0AAD8A8Y9</accession>
<evidence type="ECO:0000313" key="1">
    <source>
        <dbReference type="EMBL" id="KAJ9594682.1"/>
    </source>
</evidence>
<proteinExistence type="predicted"/>
<sequence length="109" mass="12288">EKTIAFITAILQIFGHSLTTKIKTKPIEAVDRWRNLYMGMASCQETNLFSLLAGNNTCYGCIAVDRRFEAWSSRKFRQRLHPASSRVIIRTPPTFVNLAGIASQQTKLA</sequence>
<keyword evidence="2" id="KW-1185">Reference proteome</keyword>
<dbReference type="EMBL" id="JASPKZ010002725">
    <property type="protein sequence ID" value="KAJ9594682.1"/>
    <property type="molecule type" value="Genomic_DNA"/>
</dbReference>
<comment type="caution">
    <text evidence="1">The sequence shown here is derived from an EMBL/GenBank/DDBJ whole genome shotgun (WGS) entry which is preliminary data.</text>
</comment>
<evidence type="ECO:0000313" key="2">
    <source>
        <dbReference type="Proteomes" id="UP001233999"/>
    </source>
</evidence>
<organism evidence="1 2">
    <name type="scientific">Diploptera punctata</name>
    <name type="common">Pacific beetle cockroach</name>
    <dbReference type="NCBI Taxonomy" id="6984"/>
    <lineage>
        <taxon>Eukaryota</taxon>
        <taxon>Metazoa</taxon>
        <taxon>Ecdysozoa</taxon>
        <taxon>Arthropoda</taxon>
        <taxon>Hexapoda</taxon>
        <taxon>Insecta</taxon>
        <taxon>Pterygota</taxon>
        <taxon>Neoptera</taxon>
        <taxon>Polyneoptera</taxon>
        <taxon>Dictyoptera</taxon>
        <taxon>Blattodea</taxon>
        <taxon>Blaberoidea</taxon>
        <taxon>Blaberidae</taxon>
        <taxon>Diplopterinae</taxon>
        <taxon>Diploptera</taxon>
    </lineage>
</organism>
<gene>
    <name evidence="1" type="ORF">L9F63_014016</name>
</gene>
<reference evidence="1" key="2">
    <citation type="submission" date="2023-05" db="EMBL/GenBank/DDBJ databases">
        <authorList>
            <person name="Fouks B."/>
        </authorList>
    </citation>
    <scope>NUCLEOTIDE SEQUENCE</scope>
    <source>
        <strain evidence="1">Stay&amp;Tobe</strain>
        <tissue evidence="1">Testes</tissue>
    </source>
</reference>
<feature type="non-terminal residue" evidence="1">
    <location>
        <position position="109"/>
    </location>
</feature>
<feature type="non-terminal residue" evidence="1">
    <location>
        <position position="1"/>
    </location>
</feature>
<dbReference type="AlphaFoldDB" id="A0AAD8A8Y9"/>
<name>A0AAD8A8Y9_DIPPU</name>
<reference evidence="1" key="1">
    <citation type="journal article" date="2023" name="IScience">
        <title>Live-bearing cockroach genome reveals convergent evolutionary mechanisms linked to viviparity in insects and beyond.</title>
        <authorList>
            <person name="Fouks B."/>
            <person name="Harrison M.C."/>
            <person name="Mikhailova A.A."/>
            <person name="Marchal E."/>
            <person name="English S."/>
            <person name="Carruthers M."/>
            <person name="Jennings E.C."/>
            <person name="Chiamaka E.L."/>
            <person name="Frigard R.A."/>
            <person name="Pippel M."/>
            <person name="Attardo G.M."/>
            <person name="Benoit J.B."/>
            <person name="Bornberg-Bauer E."/>
            <person name="Tobe S.S."/>
        </authorList>
    </citation>
    <scope>NUCLEOTIDE SEQUENCE</scope>
    <source>
        <strain evidence="1">Stay&amp;Tobe</strain>
    </source>
</reference>
<dbReference type="Proteomes" id="UP001233999">
    <property type="component" value="Unassembled WGS sequence"/>
</dbReference>
<protein>
    <submittedName>
        <fullName evidence="1">Uncharacterized protein</fullName>
    </submittedName>
</protein>